<reference evidence="2" key="1">
    <citation type="journal article" date="2023" name="Mol. Phylogenet. Evol.">
        <title>Genome-scale phylogeny and comparative genomics of the fungal order Sordariales.</title>
        <authorList>
            <person name="Hensen N."/>
            <person name="Bonometti L."/>
            <person name="Westerberg I."/>
            <person name="Brannstrom I.O."/>
            <person name="Guillou S."/>
            <person name="Cros-Aarteil S."/>
            <person name="Calhoun S."/>
            <person name="Haridas S."/>
            <person name="Kuo A."/>
            <person name="Mondo S."/>
            <person name="Pangilinan J."/>
            <person name="Riley R."/>
            <person name="LaButti K."/>
            <person name="Andreopoulos B."/>
            <person name="Lipzen A."/>
            <person name="Chen C."/>
            <person name="Yan M."/>
            <person name="Daum C."/>
            <person name="Ng V."/>
            <person name="Clum A."/>
            <person name="Steindorff A."/>
            <person name="Ohm R.A."/>
            <person name="Martin F."/>
            <person name="Silar P."/>
            <person name="Natvig D.O."/>
            <person name="Lalanne C."/>
            <person name="Gautier V."/>
            <person name="Ament-Velasquez S.L."/>
            <person name="Kruys A."/>
            <person name="Hutchinson M.I."/>
            <person name="Powell A.J."/>
            <person name="Barry K."/>
            <person name="Miller A.N."/>
            <person name="Grigoriev I.V."/>
            <person name="Debuchy R."/>
            <person name="Gladieux P."/>
            <person name="Hiltunen Thoren M."/>
            <person name="Johannesson H."/>
        </authorList>
    </citation>
    <scope>NUCLEOTIDE SEQUENCE</scope>
    <source>
        <strain evidence="2">PSN324</strain>
    </source>
</reference>
<comment type="caution">
    <text evidence="2">The sequence shown here is derived from an EMBL/GenBank/DDBJ whole genome shotgun (WGS) entry which is preliminary data.</text>
</comment>
<proteinExistence type="predicted"/>
<gene>
    <name evidence="2" type="ORF">QBC42DRAFT_271643</name>
</gene>
<feature type="chain" id="PRO_5043900242" evidence="1">
    <location>
        <begin position="18"/>
        <end position="266"/>
    </location>
</feature>
<keyword evidence="3" id="KW-1185">Reference proteome</keyword>
<organism evidence="2 3">
    <name type="scientific">Cladorrhinum samala</name>
    <dbReference type="NCBI Taxonomy" id="585594"/>
    <lineage>
        <taxon>Eukaryota</taxon>
        <taxon>Fungi</taxon>
        <taxon>Dikarya</taxon>
        <taxon>Ascomycota</taxon>
        <taxon>Pezizomycotina</taxon>
        <taxon>Sordariomycetes</taxon>
        <taxon>Sordariomycetidae</taxon>
        <taxon>Sordariales</taxon>
        <taxon>Podosporaceae</taxon>
        <taxon>Cladorrhinum</taxon>
    </lineage>
</organism>
<dbReference type="AlphaFoldDB" id="A0AAV9HN70"/>
<feature type="signal peptide" evidence="1">
    <location>
        <begin position="1"/>
        <end position="17"/>
    </location>
</feature>
<keyword evidence="1" id="KW-0732">Signal</keyword>
<evidence type="ECO:0000256" key="1">
    <source>
        <dbReference type="SAM" id="SignalP"/>
    </source>
</evidence>
<evidence type="ECO:0000313" key="3">
    <source>
        <dbReference type="Proteomes" id="UP001321749"/>
    </source>
</evidence>
<sequence>MMLFCLVFLVGPAYIPSAPSRGDLNRTEFIPGPKASGKLAFRLLSCLYPANASTSKPKRMAKAKAVSLSSIPDSNPKCEVKADAVRRQAANWFHSDAQDRASLFQACWARLAAIQASLLPVRSALRFVVSITNRADPPTRGPTWCTFLAMGTDYIPDLRVGEACSRSVVEKIIIMGQYAKGTKNDRSGHLNTALEIVQMSFVTLRAEIGVAQPVGATVTLIAYGSNFSLFFFSFVFISSSPDLQKPVSAGQKFGQGWISRHRQCGL</sequence>
<protein>
    <submittedName>
        <fullName evidence="2">Uncharacterized protein</fullName>
    </submittedName>
</protein>
<accession>A0AAV9HN70</accession>
<dbReference type="Proteomes" id="UP001321749">
    <property type="component" value="Unassembled WGS sequence"/>
</dbReference>
<evidence type="ECO:0000313" key="2">
    <source>
        <dbReference type="EMBL" id="KAK4460822.1"/>
    </source>
</evidence>
<name>A0AAV9HN70_9PEZI</name>
<dbReference type="EMBL" id="MU865004">
    <property type="protein sequence ID" value="KAK4460822.1"/>
    <property type="molecule type" value="Genomic_DNA"/>
</dbReference>
<reference evidence="2" key="2">
    <citation type="submission" date="2023-06" db="EMBL/GenBank/DDBJ databases">
        <authorList>
            <consortium name="Lawrence Berkeley National Laboratory"/>
            <person name="Mondo S.J."/>
            <person name="Hensen N."/>
            <person name="Bonometti L."/>
            <person name="Westerberg I."/>
            <person name="Brannstrom I.O."/>
            <person name="Guillou S."/>
            <person name="Cros-Aarteil S."/>
            <person name="Calhoun S."/>
            <person name="Haridas S."/>
            <person name="Kuo A."/>
            <person name="Pangilinan J."/>
            <person name="Riley R."/>
            <person name="Labutti K."/>
            <person name="Andreopoulos B."/>
            <person name="Lipzen A."/>
            <person name="Chen C."/>
            <person name="Yanf M."/>
            <person name="Daum C."/>
            <person name="Ng V."/>
            <person name="Clum A."/>
            <person name="Steindorff A."/>
            <person name="Ohm R."/>
            <person name="Martin F."/>
            <person name="Silar P."/>
            <person name="Natvig D."/>
            <person name="Lalanne C."/>
            <person name="Gautier V."/>
            <person name="Ament-Velasquez S.L."/>
            <person name="Kruys A."/>
            <person name="Hutchinson M.I."/>
            <person name="Powell A.J."/>
            <person name="Barry K."/>
            <person name="Miller A.N."/>
            <person name="Grigoriev I.V."/>
            <person name="Debuchy R."/>
            <person name="Gladieux P."/>
            <person name="Thoren M.H."/>
            <person name="Johannesson H."/>
        </authorList>
    </citation>
    <scope>NUCLEOTIDE SEQUENCE</scope>
    <source>
        <strain evidence="2">PSN324</strain>
    </source>
</reference>